<dbReference type="Pfam" id="PF13400">
    <property type="entry name" value="Tad"/>
    <property type="match status" value="1"/>
</dbReference>
<protein>
    <submittedName>
        <fullName evidence="2">TadE/TadG family type IV pilus assembly protein</fullName>
    </submittedName>
</protein>
<organism evidence="2 3">
    <name type="scientific">Alterisphingorhabdus coralli</name>
    <dbReference type="NCBI Taxonomy" id="3071408"/>
    <lineage>
        <taxon>Bacteria</taxon>
        <taxon>Pseudomonadati</taxon>
        <taxon>Pseudomonadota</taxon>
        <taxon>Alphaproteobacteria</taxon>
        <taxon>Sphingomonadales</taxon>
        <taxon>Sphingomonadaceae</taxon>
        <taxon>Alterisphingorhabdus (ex Yan et al. 2024)</taxon>
    </lineage>
</organism>
<dbReference type="SUPFAM" id="SSF53300">
    <property type="entry name" value="vWA-like"/>
    <property type="match status" value="1"/>
</dbReference>
<accession>A0AA97F6A5</accession>
<dbReference type="KEGG" id="acoa:RB602_09435"/>
<dbReference type="AlphaFoldDB" id="A0AA97F6A5"/>
<dbReference type="InterPro" id="IPR028087">
    <property type="entry name" value="Tad_N"/>
</dbReference>
<dbReference type="Gene3D" id="3.40.50.410">
    <property type="entry name" value="von Willebrand factor, type A domain"/>
    <property type="match status" value="2"/>
</dbReference>
<reference evidence="2 3" key="1">
    <citation type="submission" date="2023-10" db="EMBL/GenBank/DDBJ databases">
        <title>Complete genome sequence of a Sphingomonadaceae bacterium.</title>
        <authorList>
            <person name="Yan C."/>
        </authorList>
    </citation>
    <scope>NUCLEOTIDE SEQUENCE [LARGE SCALE GENOMIC DNA]</scope>
    <source>
        <strain evidence="2 3">SCSIO 66989</strain>
    </source>
</reference>
<evidence type="ECO:0000313" key="2">
    <source>
        <dbReference type="EMBL" id="WOE74078.1"/>
    </source>
</evidence>
<feature type="domain" description="Putative Flp pilus-assembly TadG-like N-terminal" evidence="1">
    <location>
        <begin position="24"/>
        <end position="68"/>
    </location>
</feature>
<dbReference type="Proteomes" id="UP001302429">
    <property type="component" value="Chromosome"/>
</dbReference>
<evidence type="ECO:0000259" key="1">
    <source>
        <dbReference type="Pfam" id="PF13400"/>
    </source>
</evidence>
<dbReference type="RefSeq" id="WP_317080308.1">
    <property type="nucleotide sequence ID" value="NZ_CP136594.1"/>
</dbReference>
<proteinExistence type="predicted"/>
<name>A0AA97F6A5_9SPHN</name>
<gene>
    <name evidence="2" type="ORF">RB602_09435</name>
</gene>
<dbReference type="InterPro" id="IPR036465">
    <property type="entry name" value="vWFA_dom_sf"/>
</dbReference>
<sequence>MMNKKLAIFALVDLLMRLRRSVAGNTLAMVAAGLVPLTAMIGSGVDMSRAYMVKSRLQQACDAGVLAGRKAMADGEYTTAAKGIAEDYFDINFPNDYMESTNASFTTDNPAGGSTVVGNASVTVPTVIMRMFNIDGMDMAVNCTAQLEIANSDITFVLDNTGSMACPENSNTDQCNRYFVANGYVPVEGVAFEGLSQTSRLAALRTAMDSFYSTIDDAAENSGARVRYAFVPYSQTVNTGYLLQPDHIVNEHSYQSTELETIEYFRSQNPTYTADCDRYFGTWPGYRVYGRYDATYGGCIWDEERRVYRQVTFDVSNYKAGIATQDPTERTSNSYTWAGCIEERDTIGTGAISFDIGSGQFSPSGLFDLDIDGAPFDDATRWRPYWPEISVRRFFGIESTTDVDETRTPQVACPARSATLAQYANLADYQTFNQSLIPDGGTYHDIGLLWGARLSSTTGIFSANVQEAPNNGGFVGRHLVWMTDGDLGASTSAYSSYGIERHDGRITGVVNGESDEYGAQVPNIETRYTELCRAIKAKGIRLWVVAFNTALTTELTDCASPNSSYVANNASELNTAFAIIAEQIAELRLTE</sequence>
<dbReference type="EMBL" id="CP136594">
    <property type="protein sequence ID" value="WOE74078.1"/>
    <property type="molecule type" value="Genomic_DNA"/>
</dbReference>
<evidence type="ECO:0000313" key="3">
    <source>
        <dbReference type="Proteomes" id="UP001302429"/>
    </source>
</evidence>
<keyword evidence="3" id="KW-1185">Reference proteome</keyword>